<organism evidence="2 3">
    <name type="scientific">Datura stramonium</name>
    <name type="common">Jimsonweed</name>
    <name type="synonym">Common thornapple</name>
    <dbReference type="NCBI Taxonomy" id="4076"/>
    <lineage>
        <taxon>Eukaryota</taxon>
        <taxon>Viridiplantae</taxon>
        <taxon>Streptophyta</taxon>
        <taxon>Embryophyta</taxon>
        <taxon>Tracheophyta</taxon>
        <taxon>Spermatophyta</taxon>
        <taxon>Magnoliopsida</taxon>
        <taxon>eudicotyledons</taxon>
        <taxon>Gunneridae</taxon>
        <taxon>Pentapetalae</taxon>
        <taxon>asterids</taxon>
        <taxon>lamiids</taxon>
        <taxon>Solanales</taxon>
        <taxon>Solanaceae</taxon>
        <taxon>Solanoideae</taxon>
        <taxon>Datureae</taxon>
        <taxon>Datura</taxon>
    </lineage>
</organism>
<protein>
    <submittedName>
        <fullName evidence="2">Uncharacterized protein</fullName>
    </submittedName>
</protein>
<comment type="caution">
    <text evidence="2">The sequence shown here is derived from an EMBL/GenBank/DDBJ whole genome shotgun (WGS) entry which is preliminary data.</text>
</comment>
<dbReference type="EMBL" id="JACEIK010004913">
    <property type="protein sequence ID" value="MCD9646777.1"/>
    <property type="molecule type" value="Genomic_DNA"/>
</dbReference>
<sequence>MSDMIKRAIGKALSPVHIKILDLEHRVSELEGIGAKEALAALKADMSKVKTNIQQLQPDLSIFDAPLLEDEVFKDEGAETDEEELEEEQVTKEIDEKRQVAVATQRSMDDVTTHMVGASPSSHAPVREDVDTTETTTSA</sequence>
<keyword evidence="3" id="KW-1185">Reference proteome</keyword>
<evidence type="ECO:0000256" key="1">
    <source>
        <dbReference type="SAM" id="MobiDB-lite"/>
    </source>
</evidence>
<evidence type="ECO:0000313" key="3">
    <source>
        <dbReference type="Proteomes" id="UP000823775"/>
    </source>
</evidence>
<accession>A0ABS8VKK6</accession>
<proteinExistence type="predicted"/>
<reference evidence="2 3" key="1">
    <citation type="journal article" date="2021" name="BMC Genomics">
        <title>Datura genome reveals duplications of psychoactive alkaloid biosynthetic genes and high mutation rate following tissue culture.</title>
        <authorList>
            <person name="Rajewski A."/>
            <person name="Carter-House D."/>
            <person name="Stajich J."/>
            <person name="Litt A."/>
        </authorList>
    </citation>
    <scope>NUCLEOTIDE SEQUENCE [LARGE SCALE GENOMIC DNA]</scope>
    <source>
        <strain evidence="2">AR-01</strain>
    </source>
</reference>
<gene>
    <name evidence="2" type="ORF">HAX54_036934</name>
</gene>
<evidence type="ECO:0000313" key="2">
    <source>
        <dbReference type="EMBL" id="MCD9646777.1"/>
    </source>
</evidence>
<name>A0ABS8VKK6_DATST</name>
<dbReference type="Proteomes" id="UP000823775">
    <property type="component" value="Unassembled WGS sequence"/>
</dbReference>
<feature type="region of interest" description="Disordered" evidence="1">
    <location>
        <begin position="102"/>
        <end position="139"/>
    </location>
</feature>